<comment type="caution">
    <text evidence="1">The sequence shown here is derived from an EMBL/GenBank/DDBJ whole genome shotgun (WGS) entry which is preliminary data.</text>
</comment>
<reference evidence="1 2" key="1">
    <citation type="journal article" date="2019" name="Genome Biol. Evol.">
        <title>Insights into the evolution of the New World diploid cottons (Gossypium, subgenus Houzingenia) based on genome sequencing.</title>
        <authorList>
            <person name="Grover C.E."/>
            <person name="Arick M.A. 2nd"/>
            <person name="Thrash A."/>
            <person name="Conover J.L."/>
            <person name="Sanders W.S."/>
            <person name="Peterson D.G."/>
            <person name="Frelichowski J.E."/>
            <person name="Scheffler J.A."/>
            <person name="Scheffler B.E."/>
            <person name="Wendel J.F."/>
        </authorList>
    </citation>
    <scope>NUCLEOTIDE SEQUENCE [LARGE SCALE GENOMIC DNA]</scope>
    <source>
        <strain evidence="1">8</strain>
        <tissue evidence="1">Leaf</tissue>
    </source>
</reference>
<accession>A0A7J8NQ88</accession>
<evidence type="ECO:0008006" key="3">
    <source>
        <dbReference type="Google" id="ProtNLM"/>
    </source>
</evidence>
<evidence type="ECO:0000313" key="1">
    <source>
        <dbReference type="EMBL" id="MBA0579155.1"/>
    </source>
</evidence>
<dbReference type="Proteomes" id="UP000593578">
    <property type="component" value="Unassembled WGS sequence"/>
</dbReference>
<feature type="non-terminal residue" evidence="1">
    <location>
        <position position="1"/>
    </location>
</feature>
<proteinExistence type="predicted"/>
<dbReference type="EMBL" id="JABEZZ010000001">
    <property type="protein sequence ID" value="MBA0579155.1"/>
    <property type="molecule type" value="Genomic_DNA"/>
</dbReference>
<sequence>WESKNWSPLEHPLVKINFDAALWESDNRSSSGIVIREKDGQFSYSPRSSIGVAHLLATEDLKVGNSGACEMRFWSLPEKQ</sequence>
<protein>
    <recommendedName>
        <fullName evidence="3">RNase H type-1 domain-containing protein</fullName>
    </recommendedName>
</protein>
<dbReference type="AlphaFoldDB" id="A0A7J8NQ88"/>
<evidence type="ECO:0000313" key="2">
    <source>
        <dbReference type="Proteomes" id="UP000593578"/>
    </source>
</evidence>
<name>A0A7J8NQ88_GOSRA</name>
<organism evidence="1 2">
    <name type="scientific">Gossypium raimondii</name>
    <name type="common">Peruvian cotton</name>
    <name type="synonym">Gossypium klotzschianum subsp. raimondii</name>
    <dbReference type="NCBI Taxonomy" id="29730"/>
    <lineage>
        <taxon>Eukaryota</taxon>
        <taxon>Viridiplantae</taxon>
        <taxon>Streptophyta</taxon>
        <taxon>Embryophyta</taxon>
        <taxon>Tracheophyta</taxon>
        <taxon>Spermatophyta</taxon>
        <taxon>Magnoliopsida</taxon>
        <taxon>eudicotyledons</taxon>
        <taxon>Gunneridae</taxon>
        <taxon>Pentapetalae</taxon>
        <taxon>rosids</taxon>
        <taxon>malvids</taxon>
        <taxon>Malvales</taxon>
        <taxon>Malvaceae</taxon>
        <taxon>Malvoideae</taxon>
        <taxon>Gossypium</taxon>
    </lineage>
</organism>
<gene>
    <name evidence="1" type="ORF">Gorai_021418</name>
</gene>